<evidence type="ECO:0000256" key="2">
    <source>
        <dbReference type="SAM" id="Phobius"/>
    </source>
</evidence>
<feature type="compositionally biased region" description="Pro residues" evidence="1">
    <location>
        <begin position="1"/>
        <end position="11"/>
    </location>
</feature>
<evidence type="ECO:0000256" key="1">
    <source>
        <dbReference type="SAM" id="MobiDB-lite"/>
    </source>
</evidence>
<protein>
    <submittedName>
        <fullName evidence="3">Uncharacterized protein</fullName>
    </submittedName>
</protein>
<evidence type="ECO:0000313" key="4">
    <source>
        <dbReference type="Proteomes" id="UP000288168"/>
    </source>
</evidence>
<keyword evidence="2" id="KW-0472">Membrane</keyword>
<feature type="compositionally biased region" description="Polar residues" evidence="1">
    <location>
        <begin position="23"/>
        <end position="33"/>
    </location>
</feature>
<feature type="region of interest" description="Disordered" evidence="1">
    <location>
        <begin position="1"/>
        <end position="53"/>
    </location>
</feature>
<accession>A0A428QVT7</accession>
<feature type="transmembrane region" description="Helical" evidence="2">
    <location>
        <begin position="253"/>
        <end position="271"/>
    </location>
</feature>
<gene>
    <name evidence="3" type="ORF">CEP54_002345</name>
</gene>
<evidence type="ECO:0000313" key="3">
    <source>
        <dbReference type="EMBL" id="RSL69425.1"/>
    </source>
</evidence>
<dbReference type="OrthoDB" id="5079013at2759"/>
<dbReference type="AlphaFoldDB" id="A0A428QVT7"/>
<keyword evidence="2" id="KW-0812">Transmembrane</keyword>
<keyword evidence="4" id="KW-1185">Reference proteome</keyword>
<feature type="transmembrane region" description="Helical" evidence="2">
    <location>
        <begin position="218"/>
        <end position="241"/>
    </location>
</feature>
<keyword evidence="2" id="KW-1133">Transmembrane helix</keyword>
<proteinExistence type="predicted"/>
<name>A0A428QVT7_9HYPO</name>
<organism evidence="3 4">
    <name type="scientific">Fusarium duplospermum</name>
    <dbReference type="NCBI Taxonomy" id="1325734"/>
    <lineage>
        <taxon>Eukaryota</taxon>
        <taxon>Fungi</taxon>
        <taxon>Dikarya</taxon>
        <taxon>Ascomycota</taxon>
        <taxon>Pezizomycotina</taxon>
        <taxon>Sordariomycetes</taxon>
        <taxon>Hypocreomycetidae</taxon>
        <taxon>Hypocreales</taxon>
        <taxon>Nectriaceae</taxon>
        <taxon>Fusarium</taxon>
        <taxon>Fusarium solani species complex</taxon>
    </lineage>
</organism>
<comment type="caution">
    <text evidence="3">The sequence shown here is derived from an EMBL/GenBank/DDBJ whole genome shotgun (WGS) entry which is preliminary data.</text>
</comment>
<dbReference type="EMBL" id="NKCI01000013">
    <property type="protein sequence ID" value="RSL69425.1"/>
    <property type="molecule type" value="Genomic_DNA"/>
</dbReference>
<dbReference type="Proteomes" id="UP000288168">
    <property type="component" value="Unassembled WGS sequence"/>
</dbReference>
<reference evidence="3 4" key="1">
    <citation type="submission" date="2017-06" db="EMBL/GenBank/DDBJ databases">
        <title>Comparative genomic analysis of Ambrosia Fusariam Clade fungi.</title>
        <authorList>
            <person name="Stajich J.E."/>
            <person name="Carrillo J."/>
            <person name="Kijimoto T."/>
            <person name="Eskalen A."/>
            <person name="O'Donnell K."/>
            <person name="Kasson M."/>
        </authorList>
    </citation>
    <scope>NUCLEOTIDE SEQUENCE [LARGE SCALE GENOMIC DNA]</scope>
    <source>
        <strain evidence="3 4">NRRL62584</strain>
    </source>
</reference>
<sequence>MPPNVSPPPTPQSLNPDAANDLEAQQRTIQDLQADNDVDTQDSASNEPDRGGPGAYVLQLAALRESDPTHILFRRFTELASLSLDLEGNRLEQLGHDLRQMILTGEEGVDDFNDKFLGKLGRYYQIGYNLKRILGLTEPSQPFLKDVLDSAKRSWAPGQGLHLNASDHDFAWLCDTDKFDEVFINLPHQPWVRRFLNKFNLRTEQGDGFEAIWIPGEYVRFASVGIFNTCVGVFVVAPMAIQTLKVTSPAGEVATYLVFVLVAGFAIQMLVPGFTRQLLAYLAYAGVMAAVMRQ</sequence>